<evidence type="ECO:0000313" key="2">
    <source>
        <dbReference type="Proteomes" id="UP000189857"/>
    </source>
</evidence>
<proteinExistence type="predicted"/>
<dbReference type="RefSeq" id="WP_078786100.1">
    <property type="nucleotide sequence ID" value="NZ_CACZYW010000020.1"/>
</dbReference>
<accession>A0A1T4KJV9</accession>
<dbReference type="AlphaFoldDB" id="A0A1T4KJV9"/>
<protein>
    <submittedName>
        <fullName evidence="1">Uncharacterized protein</fullName>
    </submittedName>
</protein>
<dbReference type="OrthoDB" id="9982536at2"/>
<evidence type="ECO:0000313" key="1">
    <source>
        <dbReference type="EMBL" id="SJZ42690.1"/>
    </source>
</evidence>
<dbReference type="EMBL" id="FUXA01000004">
    <property type="protein sequence ID" value="SJZ42690.1"/>
    <property type="molecule type" value="Genomic_DNA"/>
</dbReference>
<gene>
    <name evidence="1" type="ORF">SAMN02745110_00422</name>
</gene>
<sequence>MGEVVEISMLGNKLDIYAQLLRFLTDYINEDYTIQSIQAIDNWKYDNLVSLNSFSDISEVVKDKIICVTIKTKNKYIGISVEKNKNLFNVEGWINSNEEIKGREYDIFINTFVDTFKHNKSVKVCGIGKEIYVDFNLGVGQAIENAHNIDVWLINSDENINFRRIKQKVIYIQ</sequence>
<dbReference type="Proteomes" id="UP000189857">
    <property type="component" value="Unassembled WGS sequence"/>
</dbReference>
<organism evidence="1 2">
    <name type="scientific">Eubacterium ruminantium</name>
    <dbReference type="NCBI Taxonomy" id="42322"/>
    <lineage>
        <taxon>Bacteria</taxon>
        <taxon>Bacillati</taxon>
        <taxon>Bacillota</taxon>
        <taxon>Clostridia</taxon>
        <taxon>Eubacteriales</taxon>
        <taxon>Eubacteriaceae</taxon>
        <taxon>Eubacterium</taxon>
    </lineage>
</organism>
<keyword evidence="2" id="KW-1185">Reference proteome</keyword>
<reference evidence="1 2" key="1">
    <citation type="submission" date="2017-02" db="EMBL/GenBank/DDBJ databases">
        <authorList>
            <person name="Peterson S.W."/>
        </authorList>
    </citation>
    <scope>NUCLEOTIDE SEQUENCE [LARGE SCALE GENOMIC DNA]</scope>
    <source>
        <strain evidence="1 2">ATCC 17233</strain>
    </source>
</reference>
<name>A0A1T4KJV9_9FIRM</name>